<gene>
    <name evidence="1" type="ORF">LRLP16767_LR202_00889</name>
</gene>
<accession>A0A0U5JX85</accession>
<sequence>MSIFGNAKKAKLKEKALDTKNWISDEEIYSAFFDDKDDSNIIDELNSLIMASSQDHNLISVNTNSAFNETKTIEQKVA</sequence>
<proteinExistence type="predicted"/>
<protein>
    <submittedName>
        <fullName evidence="1">Uncharacterized protein</fullName>
    </submittedName>
</protein>
<dbReference type="AlphaFoldDB" id="A0A0U5JX85"/>
<dbReference type="EMBL" id="LN887571">
    <property type="protein sequence ID" value="CUR40830.1"/>
    <property type="molecule type" value="Genomic_DNA"/>
</dbReference>
<dbReference type="Proteomes" id="UP000235484">
    <property type="component" value="Unassembled WGS sequence"/>
</dbReference>
<organism evidence="1 2">
    <name type="scientific">Limosilactobacillus reuteri</name>
    <name type="common">Lactobacillus reuteri</name>
    <dbReference type="NCBI Taxonomy" id="1598"/>
    <lineage>
        <taxon>Bacteria</taxon>
        <taxon>Bacillati</taxon>
        <taxon>Bacillota</taxon>
        <taxon>Bacilli</taxon>
        <taxon>Lactobacillales</taxon>
        <taxon>Lactobacillaceae</taxon>
        <taxon>Limosilactobacillus</taxon>
    </lineage>
</organism>
<reference evidence="2" key="1">
    <citation type="submission" date="2015-10" db="EMBL/GenBank/DDBJ databases">
        <authorList>
            <person name="Crossman L.C."/>
        </authorList>
    </citation>
    <scope>NUCLEOTIDE SEQUENCE [LARGE SCALE GENOMIC DNA]</scope>
    <source>
        <strain evidence="2">20-2</strain>
    </source>
</reference>
<dbReference type="RefSeq" id="WP_102816227.1">
    <property type="nucleotide sequence ID" value="NZ_CABFNG010000078.1"/>
</dbReference>
<name>A0A0U5JX85_LIMRT</name>
<evidence type="ECO:0000313" key="1">
    <source>
        <dbReference type="EMBL" id="CUR40830.1"/>
    </source>
</evidence>
<evidence type="ECO:0000313" key="2">
    <source>
        <dbReference type="Proteomes" id="UP000235484"/>
    </source>
</evidence>